<evidence type="ECO:0000256" key="12">
    <source>
        <dbReference type="ARBA" id="ARBA00022801"/>
    </source>
</evidence>
<comment type="subcellular location">
    <subcellularLocation>
        <location evidence="2">Cell membrane</location>
    </subcellularLocation>
</comment>
<evidence type="ECO:0000256" key="10">
    <source>
        <dbReference type="ARBA" id="ARBA00022676"/>
    </source>
</evidence>
<evidence type="ECO:0000256" key="13">
    <source>
        <dbReference type="ARBA" id="ARBA00022960"/>
    </source>
</evidence>
<dbReference type="InterPro" id="IPR028166">
    <property type="entry name" value="UB2H"/>
</dbReference>
<dbReference type="Gene3D" id="1.20.5.100">
    <property type="entry name" value="Cytochrome c1, transmembrane anchor, C-terminal"/>
    <property type="match status" value="1"/>
</dbReference>
<dbReference type="InterPro" id="IPR001460">
    <property type="entry name" value="PCN-bd_Tpept"/>
</dbReference>
<keyword evidence="26" id="KW-0812">Transmembrane</keyword>
<evidence type="ECO:0000256" key="16">
    <source>
        <dbReference type="ARBA" id="ARBA00023251"/>
    </source>
</evidence>
<dbReference type="Pfam" id="PF00905">
    <property type="entry name" value="Transpeptidase"/>
    <property type="match status" value="1"/>
</dbReference>
<feature type="domain" description="Penicillin-binding protein transpeptidase" evidence="27">
    <location>
        <begin position="446"/>
        <end position="684"/>
    </location>
</feature>
<evidence type="ECO:0000256" key="25">
    <source>
        <dbReference type="SAM" id="MobiDB-lite"/>
    </source>
</evidence>
<dbReference type="Proteomes" id="UP000193100">
    <property type="component" value="Chromosome"/>
</dbReference>
<evidence type="ECO:0000256" key="19">
    <source>
        <dbReference type="ARBA" id="ARBA00032454"/>
    </source>
</evidence>
<evidence type="ECO:0000256" key="3">
    <source>
        <dbReference type="ARBA" id="ARBA00004752"/>
    </source>
</evidence>
<evidence type="ECO:0000256" key="14">
    <source>
        <dbReference type="ARBA" id="ARBA00022984"/>
    </source>
</evidence>
<evidence type="ECO:0000256" key="22">
    <source>
        <dbReference type="NCBIfam" id="TIGR02071"/>
    </source>
</evidence>
<dbReference type="InterPro" id="IPR050396">
    <property type="entry name" value="Glycosyltr_51/Transpeptidase"/>
</dbReference>
<evidence type="ECO:0000256" key="4">
    <source>
        <dbReference type="ARBA" id="ARBA00007090"/>
    </source>
</evidence>
<keyword evidence="8" id="KW-0121">Carboxypeptidase</keyword>
<dbReference type="AlphaFoldDB" id="A0A1W6KDU2"/>
<dbReference type="GO" id="GO:0008955">
    <property type="term" value="F:peptidoglycan glycosyltransferase activity"/>
    <property type="evidence" value="ECO:0007669"/>
    <property type="project" value="UniProtKB-UniRule"/>
</dbReference>
<evidence type="ECO:0000256" key="24">
    <source>
        <dbReference type="PIRSR" id="PIRSR002799-1"/>
    </source>
</evidence>
<evidence type="ECO:0000256" key="6">
    <source>
        <dbReference type="ARBA" id="ARBA00018637"/>
    </source>
</evidence>
<dbReference type="UniPathway" id="UPA00219"/>
<keyword evidence="13 23" id="KW-0133">Cell shape</keyword>
<feature type="active site" description="Acyl-ester intermediate; for transpeptidase activity" evidence="24">
    <location>
        <position position="483"/>
    </location>
</feature>
<evidence type="ECO:0000259" key="27">
    <source>
        <dbReference type="Pfam" id="PF00905"/>
    </source>
</evidence>
<proteinExistence type="inferred from homology"/>
<comment type="pathway">
    <text evidence="3 23">Cell wall biogenesis; peptidoglycan biosynthesis.</text>
</comment>
<keyword evidence="17" id="KW-0511">Multifunctional enzyme</keyword>
<dbReference type="NCBIfam" id="TIGR02071">
    <property type="entry name" value="PBP_1b"/>
    <property type="match status" value="1"/>
</dbReference>
<dbReference type="GO" id="GO:0006508">
    <property type="term" value="P:proteolysis"/>
    <property type="evidence" value="ECO:0007669"/>
    <property type="project" value="UniProtKB-KW"/>
</dbReference>
<feature type="domain" description="Glycosyl transferase family 51" evidence="28">
    <location>
        <begin position="182"/>
        <end position="353"/>
    </location>
</feature>
<name>A0A1W6KDU2_9GAMM</name>
<dbReference type="GO" id="GO:0046677">
    <property type="term" value="P:response to antibiotic"/>
    <property type="evidence" value="ECO:0007669"/>
    <property type="project" value="UniProtKB-UniRule"/>
</dbReference>
<dbReference type="PANTHER" id="PTHR32282:SF11">
    <property type="entry name" value="PENICILLIN-BINDING PROTEIN 1B"/>
    <property type="match status" value="1"/>
</dbReference>
<keyword evidence="9" id="KW-0645">Protease</keyword>
<keyword evidence="14 23" id="KW-0573">Peptidoglycan synthesis</keyword>
<dbReference type="GO" id="GO:0005886">
    <property type="term" value="C:plasma membrane"/>
    <property type="evidence" value="ECO:0007669"/>
    <property type="project" value="UniProtKB-SubCell"/>
</dbReference>
<feature type="compositionally biased region" description="Basic residues" evidence="25">
    <location>
        <begin position="19"/>
        <end position="33"/>
    </location>
</feature>
<evidence type="ECO:0000256" key="15">
    <source>
        <dbReference type="ARBA" id="ARBA00023136"/>
    </source>
</evidence>
<evidence type="ECO:0000256" key="26">
    <source>
        <dbReference type="SAM" id="Phobius"/>
    </source>
</evidence>
<keyword evidence="11 23" id="KW-0808">Transferase</keyword>
<dbReference type="Pfam" id="PF00912">
    <property type="entry name" value="Transgly"/>
    <property type="match status" value="1"/>
</dbReference>
<evidence type="ECO:0000256" key="23">
    <source>
        <dbReference type="PIRNR" id="PIRNR002799"/>
    </source>
</evidence>
<dbReference type="SUPFAM" id="SSF56601">
    <property type="entry name" value="beta-lactamase/transpeptidase-like"/>
    <property type="match status" value="1"/>
</dbReference>
<keyword evidence="10 23" id="KW-0328">Glycosyltransferase</keyword>
<keyword evidence="12" id="KW-0378">Hydrolase</keyword>
<dbReference type="InterPro" id="IPR012338">
    <property type="entry name" value="Beta-lactam/transpept-like"/>
</dbReference>
<dbReference type="InterPro" id="IPR023346">
    <property type="entry name" value="Lysozyme-like_dom_sf"/>
</dbReference>
<evidence type="ECO:0000256" key="18">
    <source>
        <dbReference type="ARBA" id="ARBA00023316"/>
    </source>
</evidence>
<evidence type="ECO:0000256" key="21">
    <source>
        <dbReference type="ARBA" id="ARBA00049902"/>
    </source>
</evidence>
<evidence type="ECO:0000256" key="20">
    <source>
        <dbReference type="ARBA" id="ARBA00034000"/>
    </source>
</evidence>
<dbReference type="Gene3D" id="1.10.3810.10">
    <property type="entry name" value="Biosynthetic peptidoglycan transglycosylase-like"/>
    <property type="match status" value="1"/>
</dbReference>
<comment type="function">
    <text evidence="1 23">Cell wall formation. Synthesis of cross-linked peptidoglycan from the lipid intermediates. The enzyme has a penicillin-insensitive transglycosylase N-terminal domain (formation of linear glycan strands) and a penicillin-sensitive transpeptidase C-terminal domain (cross-linking of the peptide subunits).</text>
</comment>
<comment type="catalytic activity">
    <reaction evidence="20">
        <text>Preferential cleavage: (Ac)2-L-Lys-D-Ala-|-D-Ala. Also transpeptidation of peptidyl-alanyl moieties that are N-acyl substituents of D-alanine.</text>
        <dbReference type="EC" id="3.4.16.4"/>
    </reaction>
</comment>
<evidence type="ECO:0000256" key="11">
    <source>
        <dbReference type="ARBA" id="ARBA00022679"/>
    </source>
</evidence>
<dbReference type="GO" id="GO:0009274">
    <property type="term" value="C:peptidoglycan-based cell wall"/>
    <property type="evidence" value="ECO:0007669"/>
    <property type="project" value="UniProtKB-UniRule"/>
</dbReference>
<keyword evidence="26" id="KW-1133">Transmembrane helix</keyword>
<dbReference type="Gene3D" id="3.30.2060.10">
    <property type="entry name" value="Penicillin-binding protein 1b domain"/>
    <property type="match status" value="1"/>
</dbReference>
<evidence type="ECO:0000259" key="29">
    <source>
        <dbReference type="Pfam" id="PF14814"/>
    </source>
</evidence>
<evidence type="ECO:0000313" key="30">
    <source>
        <dbReference type="EMBL" id="ARM85604.1"/>
    </source>
</evidence>
<feature type="active site" description="Proton donor; for transglycosylase activity" evidence="24">
    <location>
        <position position="206"/>
    </location>
</feature>
<dbReference type="STRING" id="1420917.AU15_03840"/>
<feature type="transmembrane region" description="Helical" evidence="26">
    <location>
        <begin position="39"/>
        <end position="61"/>
    </location>
</feature>
<evidence type="ECO:0000256" key="9">
    <source>
        <dbReference type="ARBA" id="ARBA00022670"/>
    </source>
</evidence>
<dbReference type="Gene3D" id="3.40.710.10">
    <property type="entry name" value="DD-peptidase/beta-lactamase superfamily"/>
    <property type="match status" value="1"/>
</dbReference>
<feature type="region of interest" description="Disordered" evidence="25">
    <location>
        <begin position="14"/>
        <end position="33"/>
    </location>
</feature>
<dbReference type="InterPro" id="IPR011813">
    <property type="entry name" value="PBP_1b"/>
</dbReference>
<keyword evidence="7" id="KW-1003">Cell membrane</keyword>
<dbReference type="InterPro" id="IPR001264">
    <property type="entry name" value="Glyco_trans_51"/>
</dbReference>
<dbReference type="SUPFAM" id="SSF53955">
    <property type="entry name" value="Lysozyme-like"/>
    <property type="match status" value="1"/>
</dbReference>
<dbReference type="PIRSF" id="PIRSF002799">
    <property type="entry name" value="PBP_1b"/>
    <property type="match status" value="1"/>
</dbReference>
<comment type="catalytic activity">
    <reaction evidence="21">
        <text>[GlcNAc-(1-&gt;4)-Mur2Ac(oyl-L-Ala-gamma-D-Glu-L-Lys-D-Ala-D-Ala)](n)-di-trans,octa-cis-undecaprenyl diphosphate + beta-D-GlcNAc-(1-&gt;4)-Mur2Ac(oyl-L-Ala-gamma-D-Glu-L-Lys-D-Ala-D-Ala)-di-trans,octa-cis-undecaprenyl diphosphate = [GlcNAc-(1-&gt;4)-Mur2Ac(oyl-L-Ala-gamma-D-Glu-L-Lys-D-Ala-D-Ala)](n+1)-di-trans,octa-cis-undecaprenyl diphosphate + di-trans,octa-cis-undecaprenyl diphosphate + H(+)</text>
        <dbReference type="Rhea" id="RHEA:23708"/>
        <dbReference type="Rhea" id="RHEA-COMP:9602"/>
        <dbReference type="Rhea" id="RHEA-COMP:9603"/>
        <dbReference type="ChEBI" id="CHEBI:15378"/>
        <dbReference type="ChEBI" id="CHEBI:58405"/>
        <dbReference type="ChEBI" id="CHEBI:60033"/>
        <dbReference type="ChEBI" id="CHEBI:78435"/>
        <dbReference type="EC" id="2.4.99.28"/>
    </reaction>
</comment>
<dbReference type="GO" id="GO:0030288">
    <property type="term" value="C:outer membrane-bounded periplasmic space"/>
    <property type="evidence" value="ECO:0007669"/>
    <property type="project" value="TreeGrafter"/>
</dbReference>
<gene>
    <name evidence="30" type="primary">mrcB</name>
    <name evidence="30" type="ORF">MARSALSMR5_03581</name>
</gene>
<reference evidence="30 31" key="1">
    <citation type="submission" date="2017-04" db="EMBL/GenBank/DDBJ databases">
        <title>Genome Sequence of Marinobacter salarius strain SMR5 Isolated from a culture of the Diatom Skeletonema marinoi.</title>
        <authorList>
            <person name="Topel M."/>
            <person name="Pinder M.I.M."/>
            <person name="Johansson O.N."/>
            <person name="Kourtchenko O."/>
            <person name="Godhe A."/>
            <person name="Clarke A.K."/>
        </authorList>
    </citation>
    <scope>NUCLEOTIDE SEQUENCE [LARGE SCALE GENOMIC DNA]</scope>
    <source>
        <strain evidence="30 31">SMR5</strain>
    </source>
</reference>
<evidence type="ECO:0000256" key="17">
    <source>
        <dbReference type="ARBA" id="ARBA00023268"/>
    </source>
</evidence>
<evidence type="ECO:0000256" key="8">
    <source>
        <dbReference type="ARBA" id="ARBA00022645"/>
    </source>
</evidence>
<accession>A0A1W6KDU2</accession>
<dbReference type="GO" id="GO:0009252">
    <property type="term" value="P:peptidoglycan biosynthetic process"/>
    <property type="evidence" value="ECO:0007669"/>
    <property type="project" value="UniProtKB-UniRule"/>
</dbReference>
<dbReference type="GO" id="GO:0009002">
    <property type="term" value="F:serine-type D-Ala-D-Ala carboxypeptidase activity"/>
    <property type="evidence" value="ECO:0007669"/>
    <property type="project" value="UniProtKB-EC"/>
</dbReference>
<dbReference type="GO" id="GO:0008658">
    <property type="term" value="F:penicillin binding"/>
    <property type="evidence" value="ECO:0007669"/>
    <property type="project" value="UniProtKB-UniRule"/>
</dbReference>
<feature type="domain" description="Bifunctional transglycosylase second" evidence="29">
    <location>
        <begin position="88"/>
        <end position="170"/>
    </location>
</feature>
<keyword evidence="18 23" id="KW-0961">Cell wall biogenesis/degradation</keyword>
<evidence type="ECO:0000259" key="28">
    <source>
        <dbReference type="Pfam" id="PF00912"/>
    </source>
</evidence>
<dbReference type="Pfam" id="PF14814">
    <property type="entry name" value="UB2H"/>
    <property type="match status" value="1"/>
</dbReference>
<dbReference type="GO" id="GO:0071555">
    <property type="term" value="P:cell wall organization"/>
    <property type="evidence" value="ECO:0007669"/>
    <property type="project" value="UniProtKB-UniRule"/>
</dbReference>
<sequence length="788" mass="87508">MTCRTDARIRYNPAMKKSASPRKSPKKNTRKGKSARRPWFWRLFLRVFFIGVVLLAGWMVYLDAVVTSRFEGRRFEVPSRVYARPLELYDGASVSSGALQRELELSGYRAGDGSRAGTYRRNGGHFIISTRGFLFTDGLEPRRRLSLNIYSDQVQDFRVLSGDPSPIVRLEPAQIGGIYPAHKEDRVLVQLADVPELFTDTLLAVEDRNFHDHVGIAPLSIGRAMLANIRAGQIVQGGSTLTQQLVKNFFLTRDQTLLRKGNEALMSLLLELHYEKNDILETYVNEVYVGQAGTRAIHGFGLASQFYFGESIRDLQTHQIALLVGLVKGPSYYNPRRHPDRALSRRNLVIDVMAETDLISEEDAARARAQPLGVTNQASYSENRYPAYIDLVRRHLARDYKQEDLQSEGLRIFTTLNPAIQYAAEFAVKDMLGRMEGSSDTTLESAMVVTSRDSGEVLALVGGRDPKYAGFNRAVDASRPIGSLVKPFVYLTALQNPDRYTLITPVEDKGFSLVFDDGRRWEPENYDKEQRGEVPLHKALSHSYNLPTVRVGLDVGIGSVKSTLQGFGVPGGISEYPSMLLGSVSMTPVTVAQIYQGLATSGFNTPLRTIRQVTDAEGEALSRYSLKVDQVADPAAVHLVQYVMQETMQEGTGRSAYRTVPRELTLAGKTGTTDDGRDSWFAGFSGDLLAVTWVGRDDNGPTSLTGATGALPVWSRFMSQVPQHGFSPVVPDGVEYLWVNPDEVALTEEHCDNARLVPFITGSEPDVEVSCGGNIERRIRGWFEGLFQ</sequence>
<evidence type="ECO:0000256" key="5">
    <source>
        <dbReference type="ARBA" id="ARBA00007739"/>
    </source>
</evidence>
<dbReference type="GO" id="GO:0008360">
    <property type="term" value="P:regulation of cell shape"/>
    <property type="evidence" value="ECO:0007669"/>
    <property type="project" value="UniProtKB-UniRule"/>
</dbReference>
<keyword evidence="16" id="KW-0046">Antibiotic resistance</keyword>
<organism evidence="30 31">
    <name type="scientific">Marinobacter salarius</name>
    <dbReference type="NCBI Taxonomy" id="1420917"/>
    <lineage>
        <taxon>Bacteria</taxon>
        <taxon>Pseudomonadati</taxon>
        <taxon>Pseudomonadota</taxon>
        <taxon>Gammaproteobacteria</taxon>
        <taxon>Pseudomonadales</taxon>
        <taxon>Marinobacteraceae</taxon>
        <taxon>Marinobacter</taxon>
    </lineage>
</organism>
<comment type="similarity">
    <text evidence="5 23">In the N-terminal section; belongs to the glycosyltransferase 51 family.</text>
</comment>
<evidence type="ECO:0000256" key="7">
    <source>
        <dbReference type="ARBA" id="ARBA00022475"/>
    </source>
</evidence>
<dbReference type="EMBL" id="CP020931">
    <property type="protein sequence ID" value="ARM85604.1"/>
    <property type="molecule type" value="Genomic_DNA"/>
</dbReference>
<evidence type="ECO:0000256" key="2">
    <source>
        <dbReference type="ARBA" id="ARBA00004236"/>
    </source>
</evidence>
<evidence type="ECO:0000256" key="1">
    <source>
        <dbReference type="ARBA" id="ARBA00002624"/>
    </source>
</evidence>
<evidence type="ECO:0000313" key="31">
    <source>
        <dbReference type="Proteomes" id="UP000193100"/>
    </source>
</evidence>
<keyword evidence="15 26" id="KW-0472">Membrane</keyword>
<dbReference type="InterPro" id="IPR036950">
    <property type="entry name" value="PBP_transglycosylase"/>
</dbReference>
<protein>
    <recommendedName>
        <fullName evidence="6 22">Penicillin-binding protein 1B</fullName>
        <shortName evidence="23">PBP-1b</shortName>
        <shortName evidence="23">PBP1b</shortName>
    </recommendedName>
    <alternativeName>
        <fullName evidence="19 23">Murein polymerase</fullName>
    </alternativeName>
</protein>
<comment type="similarity">
    <text evidence="4 23">In the C-terminal section; belongs to the transpeptidase family.</text>
</comment>
<dbReference type="PANTHER" id="PTHR32282">
    <property type="entry name" value="BINDING PROTEIN TRANSPEPTIDASE, PUTATIVE-RELATED"/>
    <property type="match status" value="1"/>
</dbReference>